<dbReference type="PROSITE" id="PS50850">
    <property type="entry name" value="MFS"/>
    <property type="match status" value="1"/>
</dbReference>
<dbReference type="AlphaFoldDB" id="A0A0F4YLF0"/>
<feature type="transmembrane region" description="Helical" evidence="8">
    <location>
        <begin position="216"/>
        <end position="241"/>
    </location>
</feature>
<keyword evidence="2" id="KW-0813">Transport</keyword>
<accession>A0A0F4YLF0</accession>
<feature type="transmembrane region" description="Helical" evidence="8">
    <location>
        <begin position="429"/>
        <end position="446"/>
    </location>
</feature>
<organism evidence="10 11">
    <name type="scientific">Rasamsonia emersonii (strain ATCC 16479 / CBS 393.64 / IMI 116815)</name>
    <dbReference type="NCBI Taxonomy" id="1408163"/>
    <lineage>
        <taxon>Eukaryota</taxon>
        <taxon>Fungi</taxon>
        <taxon>Dikarya</taxon>
        <taxon>Ascomycota</taxon>
        <taxon>Pezizomycotina</taxon>
        <taxon>Eurotiomycetes</taxon>
        <taxon>Eurotiomycetidae</taxon>
        <taxon>Eurotiales</taxon>
        <taxon>Trichocomaceae</taxon>
        <taxon>Rasamsonia</taxon>
    </lineage>
</organism>
<protein>
    <submittedName>
        <fullName evidence="10">Synaptic vesicle transporter SVOP-like transporter</fullName>
    </submittedName>
</protein>
<evidence type="ECO:0000256" key="3">
    <source>
        <dbReference type="ARBA" id="ARBA00022692"/>
    </source>
</evidence>
<feature type="transmembrane region" description="Helical" evidence="8">
    <location>
        <begin position="515"/>
        <end position="534"/>
    </location>
</feature>
<feature type="transmembrane region" description="Helical" evidence="8">
    <location>
        <begin position="123"/>
        <end position="146"/>
    </location>
</feature>
<dbReference type="Proteomes" id="UP000053958">
    <property type="component" value="Unassembled WGS sequence"/>
</dbReference>
<evidence type="ECO:0000256" key="7">
    <source>
        <dbReference type="SAM" id="MobiDB-lite"/>
    </source>
</evidence>
<evidence type="ECO:0000313" key="10">
    <source>
        <dbReference type="EMBL" id="KKA19064.1"/>
    </source>
</evidence>
<dbReference type="InterPro" id="IPR020846">
    <property type="entry name" value="MFS_dom"/>
</dbReference>
<keyword evidence="4 8" id="KW-1133">Transmembrane helix</keyword>
<dbReference type="Pfam" id="PF07690">
    <property type="entry name" value="MFS_1"/>
    <property type="match status" value="1"/>
</dbReference>
<evidence type="ECO:0000256" key="1">
    <source>
        <dbReference type="ARBA" id="ARBA00004141"/>
    </source>
</evidence>
<reference evidence="10 11" key="1">
    <citation type="submission" date="2015-04" db="EMBL/GenBank/DDBJ databases">
        <authorList>
            <person name="Heijne W.H."/>
            <person name="Fedorova N.D."/>
            <person name="Nierman W.C."/>
            <person name="Vollebregt A.W."/>
            <person name="Zhao Z."/>
            <person name="Wu L."/>
            <person name="Kumar M."/>
            <person name="Stam H."/>
            <person name="van den Berg M.A."/>
            <person name="Pel H.J."/>
        </authorList>
    </citation>
    <scope>NUCLEOTIDE SEQUENCE [LARGE SCALE GENOMIC DNA]</scope>
    <source>
        <strain evidence="10 11">CBS 393.64</strain>
    </source>
</reference>
<dbReference type="Gene3D" id="1.20.1720.10">
    <property type="entry name" value="Multidrug resistance protein D"/>
    <property type="match status" value="1"/>
</dbReference>
<dbReference type="GeneID" id="25319264"/>
<dbReference type="GO" id="GO:0005886">
    <property type="term" value="C:plasma membrane"/>
    <property type="evidence" value="ECO:0007669"/>
    <property type="project" value="TreeGrafter"/>
</dbReference>
<dbReference type="PANTHER" id="PTHR23502">
    <property type="entry name" value="MAJOR FACILITATOR SUPERFAMILY"/>
    <property type="match status" value="1"/>
</dbReference>
<keyword evidence="11" id="KW-1185">Reference proteome</keyword>
<feature type="compositionally biased region" description="Polar residues" evidence="7">
    <location>
        <begin position="7"/>
        <end position="26"/>
    </location>
</feature>
<comment type="subcellular location">
    <subcellularLocation>
        <location evidence="1">Membrane</location>
        <topology evidence="1">Multi-pass membrane protein</topology>
    </subcellularLocation>
</comment>
<name>A0A0F4YLF0_RASE3</name>
<feature type="region of interest" description="Disordered" evidence="7">
    <location>
        <begin position="39"/>
        <end position="83"/>
    </location>
</feature>
<dbReference type="RefSeq" id="XP_013325676.1">
    <property type="nucleotide sequence ID" value="XM_013470222.1"/>
</dbReference>
<evidence type="ECO:0000313" key="11">
    <source>
        <dbReference type="Proteomes" id="UP000053958"/>
    </source>
</evidence>
<evidence type="ECO:0000256" key="5">
    <source>
        <dbReference type="ARBA" id="ARBA00023136"/>
    </source>
</evidence>
<dbReference type="EMBL" id="LASV01000386">
    <property type="protein sequence ID" value="KKA19064.1"/>
    <property type="molecule type" value="Genomic_DNA"/>
</dbReference>
<dbReference type="GO" id="GO:0022857">
    <property type="term" value="F:transmembrane transporter activity"/>
    <property type="evidence" value="ECO:0007669"/>
    <property type="project" value="InterPro"/>
</dbReference>
<gene>
    <name evidence="10" type="ORF">T310_6987</name>
</gene>
<feature type="transmembrane region" description="Helical" evidence="8">
    <location>
        <begin position="92"/>
        <end position="111"/>
    </location>
</feature>
<dbReference type="FunFam" id="1.20.1720.10:FF:000009">
    <property type="entry name" value="MFS multidrug transporter"/>
    <property type="match status" value="1"/>
</dbReference>
<dbReference type="InterPro" id="IPR036259">
    <property type="entry name" value="MFS_trans_sf"/>
</dbReference>
<feature type="domain" description="Major facilitator superfamily (MFS) profile" evidence="9">
    <location>
        <begin position="92"/>
        <end position="540"/>
    </location>
</feature>
<comment type="caution">
    <text evidence="10">The sequence shown here is derived from an EMBL/GenBank/DDBJ whole genome shotgun (WGS) entry which is preliminary data.</text>
</comment>
<feature type="transmembrane region" description="Helical" evidence="8">
    <location>
        <begin position="366"/>
        <end position="387"/>
    </location>
</feature>
<feature type="compositionally biased region" description="Basic and acidic residues" evidence="7">
    <location>
        <begin position="43"/>
        <end position="52"/>
    </location>
</feature>
<comment type="function">
    <text evidence="6">MFS-type transporter; part of the gene cluster that mediates the biosynthesis of the antihypercholesterolemic agents phomoidrides which are dimeric anhydrides.</text>
</comment>
<evidence type="ECO:0000256" key="2">
    <source>
        <dbReference type="ARBA" id="ARBA00022448"/>
    </source>
</evidence>
<evidence type="ECO:0000256" key="4">
    <source>
        <dbReference type="ARBA" id="ARBA00022989"/>
    </source>
</evidence>
<dbReference type="Gene3D" id="1.20.1250.20">
    <property type="entry name" value="MFS general substrate transporter like domains"/>
    <property type="match status" value="1"/>
</dbReference>
<dbReference type="OrthoDB" id="440553at2759"/>
<keyword evidence="3 8" id="KW-0812">Transmembrane</keyword>
<feature type="transmembrane region" description="Helical" evidence="8">
    <location>
        <begin position="329"/>
        <end position="346"/>
    </location>
</feature>
<keyword evidence="5 8" id="KW-0472">Membrane</keyword>
<feature type="transmembrane region" description="Helical" evidence="8">
    <location>
        <begin position="158"/>
        <end position="176"/>
    </location>
</feature>
<dbReference type="InterPro" id="IPR011701">
    <property type="entry name" value="MFS"/>
</dbReference>
<dbReference type="PANTHER" id="PTHR23502:SF26">
    <property type="entry name" value="MAJOR FACILITATOR SUPERFAMILY (MFS) PROFILE DOMAIN-CONTAINING PROTEIN"/>
    <property type="match status" value="1"/>
</dbReference>
<dbReference type="STRING" id="1408163.A0A0F4YLF0"/>
<feature type="transmembrane region" description="Helical" evidence="8">
    <location>
        <begin position="458"/>
        <end position="479"/>
    </location>
</feature>
<feature type="transmembrane region" description="Helical" evidence="8">
    <location>
        <begin position="182"/>
        <end position="204"/>
    </location>
</feature>
<evidence type="ECO:0000256" key="8">
    <source>
        <dbReference type="SAM" id="Phobius"/>
    </source>
</evidence>
<sequence>MERDIQTPRTPTTPNQSPTPVPFSSASSFTTLVNLSNTNVNIAKDKDRKEPEFQSPPLCTPDTSPKDLEKGPDPPAQSPPYHVFSRSRKKQMVYIVSLAALFSPLSSNIYFPALGDVSRELHVSMSLASLTITVYMIVQGIAPSFWGSLADAIGRRPIFVGTFIVYLIANIVLGVAKNYAEVMVFRALQAGGSAATISIGAGVIGDITTSAERGGLVGAFGGIRMLGQAVGPVFGGILTQFCGYTSIFWFLTAFGGFSLLTIILFLPETLRSIAGNGSVRLTSWLHKPVIYLFVEQPNVNDAAQPDGKRSGVKLSTIFAPLIFLSEKDVFITLFFGSIVYTVWSMVTSSTTGLFQDVYNLNSLEIGLTFLANGAGCMSGSFATGWLMDRDHRRTEVEYCKSHGLPTETRINTKSHEDFPIEYARLRNNWWIILIFVAATTAYGFSLETHLAAPVILQYLIAFAATSVFSVNSALVIDLYPGKSASATAVNNLMRCSVGAAGVAVVEPMIEALTPKYTFLLLAGITAVFSPLLLIELKYGASWRLERAQRLKNKKAAEAQKASN</sequence>
<evidence type="ECO:0000259" key="9">
    <source>
        <dbReference type="PROSITE" id="PS50850"/>
    </source>
</evidence>
<feature type="region of interest" description="Disordered" evidence="7">
    <location>
        <begin position="1"/>
        <end position="26"/>
    </location>
</feature>
<evidence type="ECO:0000256" key="6">
    <source>
        <dbReference type="ARBA" id="ARBA00059659"/>
    </source>
</evidence>
<feature type="transmembrane region" description="Helical" evidence="8">
    <location>
        <begin position="247"/>
        <end position="266"/>
    </location>
</feature>
<proteinExistence type="predicted"/>
<dbReference type="SUPFAM" id="SSF103473">
    <property type="entry name" value="MFS general substrate transporter"/>
    <property type="match status" value="1"/>
</dbReference>